<feature type="compositionally biased region" description="Gly residues" evidence="8">
    <location>
        <begin position="173"/>
        <end position="190"/>
    </location>
</feature>
<evidence type="ECO:0000256" key="1">
    <source>
        <dbReference type="ARBA" id="ARBA00001326"/>
    </source>
</evidence>
<dbReference type="InterPro" id="IPR002791">
    <property type="entry name" value="ARMT1-like_metal-bd"/>
</dbReference>
<feature type="region of interest" description="Disordered" evidence="8">
    <location>
        <begin position="173"/>
        <end position="195"/>
    </location>
</feature>
<comment type="caution">
    <text evidence="10">The sequence shown here is derived from an EMBL/GenBank/DDBJ whole genome shotgun (WGS) entry which is preliminary data.</text>
</comment>
<dbReference type="InterPro" id="IPR036075">
    <property type="entry name" value="ARMT-1-like_metal-bd_sf"/>
</dbReference>
<keyword evidence="6" id="KW-0464">Manganese</keyword>
<dbReference type="PANTHER" id="PTHR12260">
    <property type="entry name" value="DAMAGE-CONTROL PHOSPHATASE ARMT1"/>
    <property type="match status" value="1"/>
</dbReference>
<keyword evidence="11" id="KW-1185">Reference proteome</keyword>
<dbReference type="Proteomes" id="UP001344658">
    <property type="component" value="Unassembled WGS sequence"/>
</dbReference>
<comment type="similarity">
    <text evidence="3">Belongs to the damage-control phosphatase family. Sugar phosphate phosphatase III subfamily.</text>
</comment>
<evidence type="ECO:0000256" key="5">
    <source>
        <dbReference type="ARBA" id="ARBA00022801"/>
    </source>
</evidence>
<dbReference type="RefSeq" id="WP_330797675.1">
    <property type="nucleotide sequence ID" value="NZ_JAZEWV010000020.1"/>
</dbReference>
<keyword evidence="5" id="KW-0378">Hydrolase</keyword>
<accession>A0ABU7PFT0</accession>
<keyword evidence="4" id="KW-0479">Metal-binding</keyword>
<evidence type="ECO:0000256" key="4">
    <source>
        <dbReference type="ARBA" id="ARBA00022723"/>
    </source>
</evidence>
<comment type="catalytic activity">
    <reaction evidence="1">
        <text>beta-D-fructose 1-phosphate + H2O = D-fructose + phosphate</text>
        <dbReference type="Rhea" id="RHEA:35603"/>
        <dbReference type="ChEBI" id="CHEBI:15377"/>
        <dbReference type="ChEBI" id="CHEBI:37721"/>
        <dbReference type="ChEBI" id="CHEBI:43474"/>
        <dbReference type="ChEBI" id="CHEBI:138881"/>
    </reaction>
</comment>
<feature type="domain" description="Damage-control phosphatase ARMT1-like metal-binding" evidence="9">
    <location>
        <begin position="15"/>
        <end position="385"/>
    </location>
</feature>
<comment type="cofactor">
    <cofactor evidence="2">
        <name>Mn(2+)</name>
        <dbReference type="ChEBI" id="CHEBI:29035"/>
    </cofactor>
</comment>
<dbReference type="PANTHER" id="PTHR12260:SF6">
    <property type="entry name" value="DAMAGE-CONTROL PHOSPHATASE ARMT1"/>
    <property type="match status" value="1"/>
</dbReference>
<dbReference type="InterPro" id="IPR039763">
    <property type="entry name" value="ARMT1"/>
</dbReference>
<evidence type="ECO:0000256" key="2">
    <source>
        <dbReference type="ARBA" id="ARBA00001936"/>
    </source>
</evidence>
<evidence type="ECO:0000259" key="9">
    <source>
        <dbReference type="Pfam" id="PF01937"/>
    </source>
</evidence>
<evidence type="ECO:0000256" key="3">
    <source>
        <dbReference type="ARBA" id="ARBA00009519"/>
    </source>
</evidence>
<evidence type="ECO:0000256" key="7">
    <source>
        <dbReference type="ARBA" id="ARBA00048809"/>
    </source>
</evidence>
<sequence length="412" mass="43994">MITSADPDSFPHSVLAERHPALIRQVRDAFPYPPDRQQALDALAAETAWSAAGTAAGRIAPLPAGAHDEARWGRWGRPYVGQSWFEVPFLWAESYFYRRLLEAVGHFGPGPWQGVDPFAPFKRAELRGAAVAEELAALDEVPGLPREEQDRAVLGGALWGNRADLGFRISAGGGTDTGAGTGGEGGGGRGAGEDARDGVIVDDADRFWRHLGPAGPASTPSGATALHLVADNAGRELIPDLILLDHLLTTGRAATAVLHVKPYPYFVSDATTADVVDCLRRITEAPGRAGRIGARLWDAMTSGRLAVRDHWFFCAPLPYAAMPDDLRADLAQAAVTVFKGDLNYRRLVGDRHHPATTPFASLTSYAPSPLLALRTLKSDVAVGLDPDVLADLERDGGAWRTGGTHAVVQFRA</sequence>
<dbReference type="Gene3D" id="1.20.930.60">
    <property type="match status" value="1"/>
</dbReference>
<name>A0ABU7PFT0_9ACTN</name>
<gene>
    <name evidence="10" type="ORF">V2S66_22165</name>
</gene>
<dbReference type="EMBL" id="JAZEWV010000020">
    <property type="protein sequence ID" value="MEE4544670.1"/>
    <property type="molecule type" value="Genomic_DNA"/>
</dbReference>
<dbReference type="Gene3D" id="3.40.50.10880">
    <property type="entry name" value="Uncharacterised protein PF01937, DUF89, domain 3"/>
    <property type="match status" value="1"/>
</dbReference>
<comment type="catalytic activity">
    <reaction evidence="7">
        <text>beta-D-fructose 6-phosphate = dihydroxyacetone + D-glyceraldehyde 3-phosphate</text>
        <dbReference type="Rhea" id="RHEA:28002"/>
        <dbReference type="ChEBI" id="CHEBI:16016"/>
        <dbReference type="ChEBI" id="CHEBI:57634"/>
        <dbReference type="ChEBI" id="CHEBI:59776"/>
    </reaction>
</comment>
<evidence type="ECO:0000313" key="10">
    <source>
        <dbReference type="EMBL" id="MEE4544670.1"/>
    </source>
</evidence>
<dbReference type="Pfam" id="PF01937">
    <property type="entry name" value="ARMT1-like_dom"/>
    <property type="match status" value="1"/>
</dbReference>
<proteinExistence type="inferred from homology"/>
<evidence type="ECO:0000313" key="11">
    <source>
        <dbReference type="Proteomes" id="UP001344658"/>
    </source>
</evidence>
<evidence type="ECO:0000256" key="8">
    <source>
        <dbReference type="SAM" id="MobiDB-lite"/>
    </source>
</evidence>
<reference evidence="10 11" key="1">
    <citation type="submission" date="2023-12" db="EMBL/GenBank/DDBJ databases">
        <title>Streptomyces sp. V4-01.</title>
        <authorList>
            <person name="Somphong A."/>
            <person name="Phongsopitanun W."/>
        </authorList>
    </citation>
    <scope>NUCLEOTIDE SEQUENCE [LARGE SCALE GENOMIC DNA]</scope>
    <source>
        <strain evidence="10 11">V4-01</strain>
    </source>
</reference>
<dbReference type="SUPFAM" id="SSF111321">
    <property type="entry name" value="AF1104-like"/>
    <property type="match status" value="1"/>
</dbReference>
<organism evidence="10 11">
    <name type="scientific">Actinacidiphila polyblastidii</name>
    <dbReference type="NCBI Taxonomy" id="3110430"/>
    <lineage>
        <taxon>Bacteria</taxon>
        <taxon>Bacillati</taxon>
        <taxon>Actinomycetota</taxon>
        <taxon>Actinomycetes</taxon>
        <taxon>Kitasatosporales</taxon>
        <taxon>Streptomycetaceae</taxon>
        <taxon>Actinacidiphila</taxon>
    </lineage>
</organism>
<protein>
    <submittedName>
        <fullName evidence="10">Damage-control phosphatase ARMT1 family protein</fullName>
    </submittedName>
</protein>
<evidence type="ECO:0000256" key="6">
    <source>
        <dbReference type="ARBA" id="ARBA00023211"/>
    </source>
</evidence>